<dbReference type="AlphaFoldDB" id="U5QFD6"/>
<reference evidence="1 2" key="1">
    <citation type="journal article" date="2013" name="PLoS ONE">
        <title>Cultivation and Complete Genome Sequencing of Gloeobacter kilaueensis sp. nov., from a Lava Cave in Kilauea Caldera, Hawai'i.</title>
        <authorList>
            <person name="Saw J.H."/>
            <person name="Schatz M."/>
            <person name="Brown M.V."/>
            <person name="Kunkel D.D."/>
            <person name="Foster J.S."/>
            <person name="Shick H."/>
            <person name="Christensen S."/>
            <person name="Hou S."/>
            <person name="Wan X."/>
            <person name="Donachie S.P."/>
        </authorList>
    </citation>
    <scope>NUCLEOTIDE SEQUENCE [LARGE SCALE GENOMIC DNA]</scope>
    <source>
        <strain evidence="2">JS</strain>
    </source>
</reference>
<dbReference type="Gene3D" id="1.10.10.1150">
    <property type="entry name" value="Coenzyme PQQ synthesis protein D (PqqD)"/>
    <property type="match status" value="1"/>
</dbReference>
<evidence type="ECO:0008006" key="3">
    <source>
        <dbReference type="Google" id="ProtNLM"/>
    </source>
</evidence>
<sequence>MNPAQANSTHPQARSDVLGEFLADGSAVLFDPLTSVAHELNPTAALVWDWCDGEHSADQIVAAVEECFGTGGQDCRRDVYYFLAYLEGLGLLARAGEQHP</sequence>
<organism evidence="1 2">
    <name type="scientific">Gloeobacter kilaueensis (strain ATCC BAA-2537 / CCAP 1431/1 / ULC 316 / JS1)</name>
    <dbReference type="NCBI Taxonomy" id="1183438"/>
    <lineage>
        <taxon>Bacteria</taxon>
        <taxon>Bacillati</taxon>
        <taxon>Cyanobacteriota</taxon>
        <taxon>Cyanophyceae</taxon>
        <taxon>Gloeobacterales</taxon>
        <taxon>Gloeobacteraceae</taxon>
        <taxon>Gloeobacter</taxon>
    </lineage>
</organism>
<dbReference type="Proteomes" id="UP000017396">
    <property type="component" value="Chromosome"/>
</dbReference>
<dbReference type="Pfam" id="PF05402">
    <property type="entry name" value="PqqD"/>
    <property type="match status" value="1"/>
</dbReference>
<keyword evidence="2" id="KW-1185">Reference proteome</keyword>
<gene>
    <name evidence="1" type="ORF">GKIL_1441</name>
</gene>
<dbReference type="STRING" id="1183438.GKIL_1441"/>
<name>U5QFD6_GLOK1</name>
<dbReference type="EMBL" id="CP003587">
    <property type="protein sequence ID" value="AGY57687.1"/>
    <property type="molecule type" value="Genomic_DNA"/>
</dbReference>
<protein>
    <recommendedName>
        <fullName evidence="3">PqqD family protein</fullName>
    </recommendedName>
</protein>
<dbReference type="InterPro" id="IPR008792">
    <property type="entry name" value="PQQD"/>
</dbReference>
<accession>U5QFD6</accession>
<proteinExistence type="predicted"/>
<dbReference type="KEGG" id="glj:GKIL_1441"/>
<dbReference type="RefSeq" id="WP_023172787.1">
    <property type="nucleotide sequence ID" value="NC_022600.1"/>
</dbReference>
<dbReference type="HOGENOM" id="CLU_2301837_0_0_3"/>
<evidence type="ECO:0000313" key="2">
    <source>
        <dbReference type="Proteomes" id="UP000017396"/>
    </source>
</evidence>
<evidence type="ECO:0000313" key="1">
    <source>
        <dbReference type="EMBL" id="AGY57687.1"/>
    </source>
</evidence>
<dbReference type="InterPro" id="IPR041881">
    <property type="entry name" value="PqqD_sf"/>
</dbReference>